<dbReference type="InterPro" id="IPR006016">
    <property type="entry name" value="UspA"/>
</dbReference>
<protein>
    <recommendedName>
        <fullName evidence="2">UspA domain-containing protein</fullName>
    </recommendedName>
</protein>
<comment type="caution">
    <text evidence="3">The sequence shown here is derived from an EMBL/GenBank/DDBJ whole genome shotgun (WGS) entry which is preliminary data.</text>
</comment>
<feature type="compositionally biased region" description="Basic residues" evidence="1">
    <location>
        <begin position="186"/>
        <end position="206"/>
    </location>
</feature>
<evidence type="ECO:0000256" key="1">
    <source>
        <dbReference type="SAM" id="MobiDB-lite"/>
    </source>
</evidence>
<keyword evidence="4" id="KW-1185">Reference proteome</keyword>
<organism evidence="3 4">
    <name type="scientific">Streptomyces spiralis</name>
    <dbReference type="NCBI Taxonomy" id="66376"/>
    <lineage>
        <taxon>Bacteria</taxon>
        <taxon>Bacillati</taxon>
        <taxon>Actinomycetota</taxon>
        <taxon>Actinomycetes</taxon>
        <taxon>Kitasatosporales</taxon>
        <taxon>Streptomycetaceae</taxon>
        <taxon>Streptomyces</taxon>
    </lineage>
</organism>
<proteinExistence type="predicted"/>
<feature type="compositionally biased region" description="Low complexity" evidence="1">
    <location>
        <begin position="137"/>
        <end position="146"/>
    </location>
</feature>
<dbReference type="AlphaFoldDB" id="A0A919DLU1"/>
<dbReference type="Proteomes" id="UP000641386">
    <property type="component" value="Unassembled WGS sequence"/>
</dbReference>
<dbReference type="SUPFAM" id="SSF52402">
    <property type="entry name" value="Adenine nucleotide alpha hydrolases-like"/>
    <property type="match status" value="1"/>
</dbReference>
<evidence type="ECO:0000313" key="3">
    <source>
        <dbReference type="EMBL" id="GHE55298.1"/>
    </source>
</evidence>
<dbReference type="RefSeq" id="WP_373311057.1">
    <property type="nucleotide sequence ID" value="NZ_BNBC01000002.1"/>
</dbReference>
<dbReference type="Pfam" id="PF00582">
    <property type="entry name" value="Usp"/>
    <property type="match status" value="1"/>
</dbReference>
<accession>A0A919DLU1</accession>
<feature type="domain" description="UspA" evidence="2">
    <location>
        <begin position="13"/>
        <end position="140"/>
    </location>
</feature>
<dbReference type="InterPro" id="IPR014729">
    <property type="entry name" value="Rossmann-like_a/b/a_fold"/>
</dbReference>
<name>A0A919DLU1_9ACTN</name>
<evidence type="ECO:0000259" key="2">
    <source>
        <dbReference type="Pfam" id="PF00582"/>
    </source>
</evidence>
<evidence type="ECO:0000313" key="4">
    <source>
        <dbReference type="Proteomes" id="UP000641386"/>
    </source>
</evidence>
<gene>
    <name evidence="3" type="ORF">GCM10014715_05130</name>
</gene>
<reference evidence="3" key="2">
    <citation type="submission" date="2020-09" db="EMBL/GenBank/DDBJ databases">
        <authorList>
            <person name="Sun Q."/>
            <person name="Ohkuma M."/>
        </authorList>
    </citation>
    <scope>NUCLEOTIDE SEQUENCE</scope>
    <source>
        <strain evidence="3">JCM 3302</strain>
    </source>
</reference>
<reference evidence="3" key="1">
    <citation type="journal article" date="2014" name="Int. J. Syst. Evol. Microbiol.">
        <title>Complete genome sequence of Corynebacterium casei LMG S-19264T (=DSM 44701T), isolated from a smear-ripened cheese.</title>
        <authorList>
            <consortium name="US DOE Joint Genome Institute (JGI-PGF)"/>
            <person name="Walter F."/>
            <person name="Albersmeier A."/>
            <person name="Kalinowski J."/>
            <person name="Ruckert C."/>
        </authorList>
    </citation>
    <scope>NUCLEOTIDE SEQUENCE</scope>
    <source>
        <strain evidence="3">JCM 3302</strain>
    </source>
</reference>
<dbReference type="Gene3D" id="3.40.50.620">
    <property type="entry name" value="HUPs"/>
    <property type="match status" value="1"/>
</dbReference>
<sequence>MPGQKVTGRERPRLVVGVDGSYAGSAAVRWAADQARERHAVLDIVAVWEEPPEPPAGHGRYDDGPLEMARERLEHVLTEPARERNLPQRVLTAPLHGRPGEQLVHRAEGAELLVLGTTGIGSPDIPGGVGLYCLRHSATPSSSSPRRASRIRTDRATSTPLRPKGRGRRGPVVTATAGWPPSGRLAGRRAVRPDRRVRRKGWCGRP</sequence>
<dbReference type="EMBL" id="BNBC01000002">
    <property type="protein sequence ID" value="GHE55298.1"/>
    <property type="molecule type" value="Genomic_DNA"/>
</dbReference>
<feature type="region of interest" description="Disordered" evidence="1">
    <location>
        <begin position="137"/>
        <end position="206"/>
    </location>
</feature>
<dbReference type="CDD" id="cd00293">
    <property type="entry name" value="USP-like"/>
    <property type="match status" value="1"/>
</dbReference>